<dbReference type="RefSeq" id="WP_316024451.1">
    <property type="nucleotide sequence ID" value="NZ_JAWDIO010000002.1"/>
</dbReference>
<dbReference type="Proteomes" id="UP001247805">
    <property type="component" value="Unassembled WGS sequence"/>
</dbReference>
<comment type="caution">
    <text evidence="5">The sequence shown here is derived from an EMBL/GenBank/DDBJ whole genome shotgun (WGS) entry which is preliminary data.</text>
</comment>
<evidence type="ECO:0000259" key="4">
    <source>
        <dbReference type="PROSITE" id="PS50932"/>
    </source>
</evidence>
<evidence type="ECO:0000313" key="5">
    <source>
        <dbReference type="EMBL" id="MDU0352741.1"/>
    </source>
</evidence>
<dbReference type="CDD" id="cd01545">
    <property type="entry name" value="PBP1_SalR"/>
    <property type="match status" value="1"/>
</dbReference>
<name>A0ABU3SRU9_9ALTE</name>
<dbReference type="SUPFAM" id="SSF53822">
    <property type="entry name" value="Periplasmic binding protein-like I"/>
    <property type="match status" value="1"/>
</dbReference>
<dbReference type="SUPFAM" id="SSF47413">
    <property type="entry name" value="lambda repressor-like DNA-binding domains"/>
    <property type="match status" value="1"/>
</dbReference>
<gene>
    <name evidence="5" type="ORF">RS130_01340</name>
</gene>
<evidence type="ECO:0000256" key="2">
    <source>
        <dbReference type="ARBA" id="ARBA00023125"/>
    </source>
</evidence>
<dbReference type="InterPro" id="IPR000843">
    <property type="entry name" value="HTH_LacI"/>
</dbReference>
<dbReference type="PANTHER" id="PTHR30146">
    <property type="entry name" value="LACI-RELATED TRANSCRIPTIONAL REPRESSOR"/>
    <property type="match status" value="1"/>
</dbReference>
<evidence type="ECO:0000313" key="6">
    <source>
        <dbReference type="Proteomes" id="UP001247805"/>
    </source>
</evidence>
<dbReference type="GO" id="GO:0003677">
    <property type="term" value="F:DNA binding"/>
    <property type="evidence" value="ECO:0007669"/>
    <property type="project" value="UniProtKB-KW"/>
</dbReference>
<dbReference type="Gene3D" id="3.40.50.2300">
    <property type="match status" value="2"/>
</dbReference>
<dbReference type="SMART" id="SM00354">
    <property type="entry name" value="HTH_LACI"/>
    <property type="match status" value="1"/>
</dbReference>
<dbReference type="EMBL" id="JAWDIO010000002">
    <property type="protein sequence ID" value="MDU0352741.1"/>
    <property type="molecule type" value="Genomic_DNA"/>
</dbReference>
<reference evidence="5 6" key="1">
    <citation type="submission" date="2023-10" db="EMBL/GenBank/DDBJ databases">
        <title>Glaciecola aquimarina strain GGW-M5 nov., isolated from a coastal seawater.</title>
        <authorList>
            <person name="Bayburt H."/>
            <person name="Kim J.M."/>
            <person name="Choi B.J."/>
            <person name="Jeon C.O."/>
        </authorList>
    </citation>
    <scope>NUCLEOTIDE SEQUENCE [LARGE SCALE GENOMIC DNA]</scope>
    <source>
        <strain evidence="5 6">KCTC 32108</strain>
    </source>
</reference>
<accession>A0ABU3SRU9</accession>
<keyword evidence="1" id="KW-0805">Transcription regulation</keyword>
<evidence type="ECO:0000256" key="1">
    <source>
        <dbReference type="ARBA" id="ARBA00023015"/>
    </source>
</evidence>
<evidence type="ECO:0000256" key="3">
    <source>
        <dbReference type="ARBA" id="ARBA00023163"/>
    </source>
</evidence>
<dbReference type="PROSITE" id="PS00356">
    <property type="entry name" value="HTH_LACI_1"/>
    <property type="match status" value="1"/>
</dbReference>
<keyword evidence="2 5" id="KW-0238">DNA-binding</keyword>
<dbReference type="PANTHER" id="PTHR30146:SF153">
    <property type="entry name" value="LACTOSE OPERON REPRESSOR"/>
    <property type="match status" value="1"/>
</dbReference>
<dbReference type="InterPro" id="IPR010982">
    <property type="entry name" value="Lambda_DNA-bd_dom_sf"/>
</dbReference>
<protein>
    <submittedName>
        <fullName evidence="5">LacI family DNA-binding transcriptional regulator</fullName>
    </submittedName>
</protein>
<dbReference type="CDD" id="cd01392">
    <property type="entry name" value="HTH_LacI"/>
    <property type="match status" value="1"/>
</dbReference>
<organism evidence="5 6">
    <name type="scientific">Paraglaciecola aquimarina</name>
    <dbReference type="NCBI Taxonomy" id="1235557"/>
    <lineage>
        <taxon>Bacteria</taxon>
        <taxon>Pseudomonadati</taxon>
        <taxon>Pseudomonadota</taxon>
        <taxon>Gammaproteobacteria</taxon>
        <taxon>Alteromonadales</taxon>
        <taxon>Alteromonadaceae</taxon>
        <taxon>Paraglaciecola</taxon>
    </lineage>
</organism>
<keyword evidence="6" id="KW-1185">Reference proteome</keyword>
<dbReference type="Gene3D" id="1.10.260.40">
    <property type="entry name" value="lambda repressor-like DNA-binding domains"/>
    <property type="match status" value="1"/>
</dbReference>
<dbReference type="PROSITE" id="PS50932">
    <property type="entry name" value="HTH_LACI_2"/>
    <property type="match status" value="1"/>
</dbReference>
<keyword evidence="3" id="KW-0804">Transcription</keyword>
<dbReference type="Pfam" id="PF00356">
    <property type="entry name" value="LacI"/>
    <property type="match status" value="1"/>
</dbReference>
<dbReference type="Pfam" id="PF13377">
    <property type="entry name" value="Peripla_BP_3"/>
    <property type="match status" value="1"/>
</dbReference>
<dbReference type="InterPro" id="IPR028082">
    <property type="entry name" value="Peripla_BP_I"/>
</dbReference>
<sequence>MSKVKLKDIADKAGVSLMTVSRVMNNEPKVGAKTRQRIEALAKELNYSPNVAARQLSSSKSYFIGIVCEHVNANYVSKFLVGALKQCRTNGYHIVIDETAGEIGKALSIVKELIHETKVDGMILLPPLTDIPEVLALLKEVNIPFVRIAPDIDLLASAYVCMDDYQAAYDITEHLVKSGHKRIAHIIGNENQGVSRLRYQGYLDALRSHRLLSPPEYIEQGDFTYKSGLVAAEKLLSLTELPDAIFASNDEMAAAAMSVAHKNRLDIPEQISVVGFDDTELASTVWPRISTIRQPLKDMAILAIKLLTEPENSLTNNPSVVKRHILPYQVCLRESSK</sequence>
<dbReference type="InterPro" id="IPR046335">
    <property type="entry name" value="LacI/GalR-like_sensor"/>
</dbReference>
<proteinExistence type="predicted"/>
<feature type="domain" description="HTH lacI-type" evidence="4">
    <location>
        <begin position="4"/>
        <end position="58"/>
    </location>
</feature>